<dbReference type="EMBL" id="CP002047">
    <property type="protein sequence ID" value="ADI08880.1"/>
    <property type="molecule type" value="Genomic_DNA"/>
</dbReference>
<evidence type="ECO:0000313" key="1">
    <source>
        <dbReference type="EMBL" id="ADI08880.1"/>
    </source>
</evidence>
<dbReference type="HOGENOM" id="CLU_2920622_0_0_11"/>
<reference evidence="1 2" key="1">
    <citation type="journal article" date="2010" name="J. Bacteriol.">
        <title>Genome sequence of the milbemycin-producing bacterium Streptomyces bingchenggensis.</title>
        <authorList>
            <person name="Wang X.J."/>
            <person name="Yan Y.J."/>
            <person name="Zhang B."/>
            <person name="An J."/>
            <person name="Wang J.J."/>
            <person name="Tian J."/>
            <person name="Jiang L."/>
            <person name="Chen Y.H."/>
            <person name="Huang S.X."/>
            <person name="Yin M."/>
            <person name="Zhang J."/>
            <person name="Gao A.L."/>
            <person name="Liu C.X."/>
            <person name="Zhu Z.X."/>
            <person name="Xiang W.S."/>
        </authorList>
    </citation>
    <scope>NUCLEOTIDE SEQUENCE [LARGE SCALE GENOMIC DNA]</scope>
    <source>
        <strain evidence="1 2">BCW-1</strain>
    </source>
</reference>
<accession>D7CEI4</accession>
<organism evidence="1 2">
    <name type="scientific">Streptomyces bingchenggensis (strain BCW-1)</name>
    <dbReference type="NCBI Taxonomy" id="749414"/>
    <lineage>
        <taxon>Bacteria</taxon>
        <taxon>Bacillati</taxon>
        <taxon>Actinomycetota</taxon>
        <taxon>Actinomycetes</taxon>
        <taxon>Kitasatosporales</taxon>
        <taxon>Streptomycetaceae</taxon>
        <taxon>Streptomyces</taxon>
    </lineage>
</organism>
<dbReference type="Proteomes" id="UP000000377">
    <property type="component" value="Chromosome"/>
</dbReference>
<dbReference type="PATRIC" id="fig|749414.3.peg.5946"/>
<name>D7CEI4_STRBB</name>
<dbReference type="STRING" id="749414.SBI_05760"/>
<sequence length="61" mass="6569">MEYTSSNCDESWRNQHTITLNFNVPPVGTNTYAADGSGAFESRLSGGSGAQAVLMWGLSKR</sequence>
<dbReference type="AlphaFoldDB" id="D7CEI4"/>
<dbReference type="KEGG" id="sbh:SBI_05760"/>
<proteinExistence type="predicted"/>
<keyword evidence="2" id="KW-1185">Reference proteome</keyword>
<gene>
    <name evidence="1" type="ordered locus">SBI_05760</name>
</gene>
<dbReference type="RefSeq" id="WP_014178343.1">
    <property type="nucleotide sequence ID" value="NC_016582.1"/>
</dbReference>
<protein>
    <submittedName>
        <fullName evidence="1">Uncharacterized protein</fullName>
    </submittedName>
</protein>
<evidence type="ECO:0000313" key="2">
    <source>
        <dbReference type="Proteomes" id="UP000000377"/>
    </source>
</evidence>